<name>G3SI30_GORGO</name>
<dbReference type="EMBL" id="CABD030059885">
    <property type="status" value="NOT_ANNOTATED_CDS"/>
    <property type="molecule type" value="Genomic_DNA"/>
</dbReference>
<dbReference type="AlphaFoldDB" id="G3SI30"/>
<reference evidence="2" key="3">
    <citation type="submission" date="2025-08" db="UniProtKB">
        <authorList>
            <consortium name="Ensembl"/>
        </authorList>
    </citation>
    <scope>IDENTIFICATION</scope>
</reference>
<dbReference type="Bgee" id="ENSGGOG00000022248">
    <property type="expression patterns" value="Expressed in heart and 1 other cell type or tissue"/>
</dbReference>
<sequence length="100" mass="12080">MFVIVITMSLYICIGKIWKDKIKNDEYFWVVRLNFSLILWISFMIYIYNKNKAIKINYDVSCSCQLLHYILSSHPHLLQEQLLVKYLFCNCEIPLTFIIY</sequence>
<dbReference type="Proteomes" id="UP000001519">
    <property type="component" value="Chromosome 8"/>
</dbReference>
<keyword evidence="3" id="KW-1185">Reference proteome</keyword>
<protein>
    <submittedName>
        <fullName evidence="2">Uncharacterized protein</fullName>
    </submittedName>
</protein>
<dbReference type="HOGENOM" id="CLU_2305076_0_0_1"/>
<dbReference type="Ensembl" id="ENSGGOT00000028804.2">
    <property type="protein sequence ID" value="ENSGGOP00000027770.1"/>
    <property type="gene ID" value="ENSGGOG00000022248.2"/>
</dbReference>
<reference evidence="3" key="1">
    <citation type="submission" date="2011-05" db="EMBL/GenBank/DDBJ databases">
        <title>Insights into the evolution of the great apes provided by the gorilla genome.</title>
        <authorList>
            <person name="Scally A."/>
        </authorList>
    </citation>
    <scope>NUCLEOTIDE SEQUENCE [LARGE SCALE GENOMIC DNA]</scope>
</reference>
<organism evidence="2 3">
    <name type="scientific">Gorilla gorilla gorilla</name>
    <name type="common">Western lowland gorilla</name>
    <dbReference type="NCBI Taxonomy" id="9595"/>
    <lineage>
        <taxon>Eukaryota</taxon>
        <taxon>Metazoa</taxon>
        <taxon>Chordata</taxon>
        <taxon>Craniata</taxon>
        <taxon>Vertebrata</taxon>
        <taxon>Euteleostomi</taxon>
        <taxon>Mammalia</taxon>
        <taxon>Eutheria</taxon>
        <taxon>Euarchontoglires</taxon>
        <taxon>Primates</taxon>
        <taxon>Haplorrhini</taxon>
        <taxon>Catarrhini</taxon>
        <taxon>Hominidae</taxon>
        <taxon>Gorilla</taxon>
    </lineage>
</organism>
<feature type="transmembrane region" description="Helical" evidence="1">
    <location>
        <begin position="29"/>
        <end position="48"/>
    </location>
</feature>
<keyword evidence="1" id="KW-1133">Transmembrane helix</keyword>
<evidence type="ECO:0000313" key="2">
    <source>
        <dbReference type="Ensembl" id="ENSGGOP00000027770.1"/>
    </source>
</evidence>
<dbReference type="GeneTree" id="ENSGT00910000148603"/>
<reference evidence="2 3" key="2">
    <citation type="journal article" date="2012" name="Nature">
        <title>Insights into hominid evolution from the gorilla genome sequence.</title>
        <authorList>
            <person name="Scally A."/>
            <person name="Dutheil J.Y."/>
            <person name="Hillier L.W."/>
            <person name="Jordan G.E."/>
            <person name="Goodhead I."/>
            <person name="Herrero J."/>
            <person name="Hobolth A."/>
            <person name="Lappalainen T."/>
            <person name="Mailund T."/>
            <person name="Marques-Bonet T."/>
            <person name="McCarthy S."/>
            <person name="Montgomery S.H."/>
            <person name="Schwalie P.C."/>
            <person name="Tang Y.A."/>
            <person name="Ward M.C."/>
            <person name="Xue Y."/>
            <person name="Yngvadottir B."/>
            <person name="Alkan C."/>
            <person name="Andersen L.N."/>
            <person name="Ayub Q."/>
            <person name="Ball E.V."/>
            <person name="Beal K."/>
            <person name="Bradley B.J."/>
            <person name="Chen Y."/>
            <person name="Clee C.M."/>
            <person name="Fitzgerald S."/>
            <person name="Graves T.A."/>
            <person name="Gu Y."/>
            <person name="Heath P."/>
            <person name="Heger A."/>
            <person name="Karakoc E."/>
            <person name="Kolb-Kokocinski A."/>
            <person name="Laird G.K."/>
            <person name="Lunter G."/>
            <person name="Meader S."/>
            <person name="Mort M."/>
            <person name="Mullikin J.C."/>
            <person name="Munch K."/>
            <person name="O'Connor T.D."/>
            <person name="Phillips A.D."/>
            <person name="Prado-Martinez J."/>
            <person name="Rogers A.S."/>
            <person name="Sajjadian S."/>
            <person name="Schmidt D."/>
            <person name="Shaw K."/>
            <person name="Simpson J.T."/>
            <person name="Stenson P.D."/>
            <person name="Turner D.J."/>
            <person name="Vigilant L."/>
            <person name="Vilella A.J."/>
            <person name="Whitener W."/>
            <person name="Zhu B."/>
            <person name="Cooper D.N."/>
            <person name="de Jong P."/>
            <person name="Dermitzakis E.T."/>
            <person name="Eichler E.E."/>
            <person name="Flicek P."/>
            <person name="Goldman N."/>
            <person name="Mundy N.I."/>
            <person name="Ning Z."/>
            <person name="Odom D.T."/>
            <person name="Ponting C.P."/>
            <person name="Quail M.A."/>
            <person name="Ryder O.A."/>
            <person name="Searle S.M."/>
            <person name="Warren W.C."/>
            <person name="Wilson R.K."/>
            <person name="Schierup M.H."/>
            <person name="Rogers J."/>
            <person name="Tyler-Smith C."/>
            <person name="Durbin R."/>
        </authorList>
    </citation>
    <scope>NUCLEOTIDE SEQUENCE [LARGE SCALE GENOMIC DNA]</scope>
</reference>
<evidence type="ECO:0000256" key="1">
    <source>
        <dbReference type="SAM" id="Phobius"/>
    </source>
</evidence>
<dbReference type="InParanoid" id="G3SI30"/>
<evidence type="ECO:0000313" key="3">
    <source>
        <dbReference type="Proteomes" id="UP000001519"/>
    </source>
</evidence>
<proteinExistence type="predicted"/>
<reference evidence="2" key="4">
    <citation type="submission" date="2025-09" db="UniProtKB">
        <authorList>
            <consortium name="Ensembl"/>
        </authorList>
    </citation>
    <scope>IDENTIFICATION</scope>
</reference>
<keyword evidence="1" id="KW-0472">Membrane</keyword>
<accession>G3SI30</accession>
<keyword evidence="1" id="KW-0812">Transmembrane</keyword>